<dbReference type="InterPro" id="IPR024079">
    <property type="entry name" value="MetalloPept_cat_dom_sf"/>
</dbReference>
<protein>
    <submittedName>
        <fullName evidence="7">Archaemetzincin family Zn-dependent metalloprotease</fullName>
    </submittedName>
</protein>
<dbReference type="Gene3D" id="3.40.390.10">
    <property type="entry name" value="Collagenase (Catalytic Domain)"/>
    <property type="match status" value="1"/>
</dbReference>
<dbReference type="InterPro" id="IPR012962">
    <property type="entry name" value="Pept_M54_archaemetzincn"/>
</dbReference>
<dbReference type="Proteomes" id="UP001500353">
    <property type="component" value="Unassembled WGS sequence"/>
</dbReference>
<keyword evidence="8" id="KW-1185">Reference proteome</keyword>
<name>A0ABP9LYP4_9FLAO</name>
<comment type="cofactor">
    <cofactor evidence="1">
        <name>Zn(2+)</name>
        <dbReference type="ChEBI" id="CHEBI:29105"/>
    </cofactor>
</comment>
<dbReference type="GO" id="GO:0008237">
    <property type="term" value="F:metallopeptidase activity"/>
    <property type="evidence" value="ECO:0007669"/>
    <property type="project" value="UniProtKB-KW"/>
</dbReference>
<organism evidence="7 8">
    <name type="scientific">Chryseobacterium ginsengisoli</name>
    <dbReference type="NCBI Taxonomy" id="363853"/>
    <lineage>
        <taxon>Bacteria</taxon>
        <taxon>Pseudomonadati</taxon>
        <taxon>Bacteroidota</taxon>
        <taxon>Flavobacteriia</taxon>
        <taxon>Flavobacteriales</taxon>
        <taxon>Weeksellaceae</taxon>
        <taxon>Chryseobacterium group</taxon>
        <taxon>Chryseobacterium</taxon>
    </lineage>
</organism>
<dbReference type="PANTHER" id="PTHR15910:SF1">
    <property type="entry name" value="ARCHAEMETZINCIN-2"/>
    <property type="match status" value="1"/>
</dbReference>
<keyword evidence="3" id="KW-0479">Metal-binding</keyword>
<sequence length="195" mass="22397">MLCFTFLFSCSEKHENIKEEKAITILIQPFKDIKSENVESVANEIKKVYPYVKILEPIDLPEMAYYKERNRYRADSIISFLSKKTEKGFVTIGLTSKDISTTKGKIKDFGVMGLGFTPGKSCIASSFRLNKKNSNEQFFKVAIHELGHTQGLKHCPVKMCFMRDAEGKNPTNEETDFCKKCKQILINKNWKFNSI</sequence>
<accession>A0ABP9LYP4</accession>
<dbReference type="CDD" id="cd11375">
    <property type="entry name" value="Peptidase_M54"/>
    <property type="match status" value="1"/>
</dbReference>
<evidence type="ECO:0000256" key="2">
    <source>
        <dbReference type="ARBA" id="ARBA00022670"/>
    </source>
</evidence>
<evidence type="ECO:0000256" key="4">
    <source>
        <dbReference type="ARBA" id="ARBA00022801"/>
    </source>
</evidence>
<dbReference type="Pfam" id="PF07998">
    <property type="entry name" value="Peptidase_M54"/>
    <property type="match status" value="1"/>
</dbReference>
<evidence type="ECO:0000256" key="5">
    <source>
        <dbReference type="ARBA" id="ARBA00022833"/>
    </source>
</evidence>
<keyword evidence="5" id="KW-0862">Zinc</keyword>
<evidence type="ECO:0000256" key="3">
    <source>
        <dbReference type="ARBA" id="ARBA00022723"/>
    </source>
</evidence>
<dbReference type="PANTHER" id="PTHR15910">
    <property type="entry name" value="ARCHAEMETZINCIN"/>
    <property type="match status" value="1"/>
</dbReference>
<evidence type="ECO:0000313" key="7">
    <source>
        <dbReference type="EMBL" id="GAA5085872.1"/>
    </source>
</evidence>
<gene>
    <name evidence="7" type="ORF">GCM10023210_07100</name>
</gene>
<keyword evidence="2" id="KW-0645">Protease</keyword>
<keyword evidence="6 7" id="KW-0482">Metalloprotease</keyword>
<dbReference type="SUPFAM" id="SSF55486">
    <property type="entry name" value="Metalloproteases ('zincins'), catalytic domain"/>
    <property type="match status" value="1"/>
</dbReference>
<evidence type="ECO:0000256" key="6">
    <source>
        <dbReference type="ARBA" id="ARBA00023049"/>
    </source>
</evidence>
<comment type="caution">
    <text evidence="7">The sequence shown here is derived from an EMBL/GenBank/DDBJ whole genome shotgun (WGS) entry which is preliminary data.</text>
</comment>
<dbReference type="EMBL" id="BAABHX010000001">
    <property type="protein sequence ID" value="GAA5085872.1"/>
    <property type="molecule type" value="Genomic_DNA"/>
</dbReference>
<proteinExistence type="predicted"/>
<evidence type="ECO:0000313" key="8">
    <source>
        <dbReference type="Proteomes" id="UP001500353"/>
    </source>
</evidence>
<reference evidence="8" key="1">
    <citation type="journal article" date="2019" name="Int. J. Syst. Evol. Microbiol.">
        <title>The Global Catalogue of Microorganisms (GCM) 10K type strain sequencing project: providing services to taxonomists for standard genome sequencing and annotation.</title>
        <authorList>
            <consortium name="The Broad Institute Genomics Platform"/>
            <consortium name="The Broad Institute Genome Sequencing Center for Infectious Disease"/>
            <person name="Wu L."/>
            <person name="Ma J."/>
        </authorList>
    </citation>
    <scope>NUCLEOTIDE SEQUENCE [LARGE SCALE GENOMIC DNA]</scope>
    <source>
        <strain evidence="8">JCM 18019</strain>
    </source>
</reference>
<keyword evidence="4" id="KW-0378">Hydrolase</keyword>
<evidence type="ECO:0000256" key="1">
    <source>
        <dbReference type="ARBA" id="ARBA00001947"/>
    </source>
</evidence>